<gene>
    <name evidence="1" type="ORF">PR048_011693</name>
</gene>
<reference evidence="1 2" key="1">
    <citation type="submission" date="2023-02" db="EMBL/GenBank/DDBJ databases">
        <title>LHISI_Scaffold_Assembly.</title>
        <authorList>
            <person name="Stuart O.P."/>
            <person name="Cleave R."/>
            <person name="Magrath M.J.L."/>
            <person name="Mikheyev A.S."/>
        </authorList>
    </citation>
    <scope>NUCLEOTIDE SEQUENCE [LARGE SCALE GENOMIC DNA]</scope>
    <source>
        <strain evidence="1">Daus_M_001</strain>
        <tissue evidence="1">Leg muscle</tissue>
    </source>
</reference>
<protein>
    <submittedName>
        <fullName evidence="1">Uncharacterized protein</fullName>
    </submittedName>
</protein>
<proteinExistence type="predicted"/>
<name>A0ABQ9HM92_9NEOP</name>
<evidence type="ECO:0000313" key="2">
    <source>
        <dbReference type="Proteomes" id="UP001159363"/>
    </source>
</evidence>
<dbReference type="EMBL" id="JARBHB010000004">
    <property type="protein sequence ID" value="KAJ8885495.1"/>
    <property type="molecule type" value="Genomic_DNA"/>
</dbReference>
<dbReference type="Gene3D" id="3.30.420.10">
    <property type="entry name" value="Ribonuclease H-like superfamily/Ribonuclease H"/>
    <property type="match status" value="1"/>
</dbReference>
<sequence length="108" mass="12193">MKTLGLGHLLTHMLHEKPLHCQNIGVECVNSEVYQDIVTEFIAVLDVNERNCWFQQDSATCHTQMQPCSSCVNSSLTILFQQGYDPCVHQILSPPDNFFLGVPENQCL</sequence>
<accession>A0ABQ9HM92</accession>
<dbReference type="InterPro" id="IPR036397">
    <property type="entry name" value="RNaseH_sf"/>
</dbReference>
<keyword evidence="2" id="KW-1185">Reference proteome</keyword>
<comment type="caution">
    <text evidence="1">The sequence shown here is derived from an EMBL/GenBank/DDBJ whole genome shotgun (WGS) entry which is preliminary data.</text>
</comment>
<organism evidence="1 2">
    <name type="scientific">Dryococelus australis</name>
    <dbReference type="NCBI Taxonomy" id="614101"/>
    <lineage>
        <taxon>Eukaryota</taxon>
        <taxon>Metazoa</taxon>
        <taxon>Ecdysozoa</taxon>
        <taxon>Arthropoda</taxon>
        <taxon>Hexapoda</taxon>
        <taxon>Insecta</taxon>
        <taxon>Pterygota</taxon>
        <taxon>Neoptera</taxon>
        <taxon>Polyneoptera</taxon>
        <taxon>Phasmatodea</taxon>
        <taxon>Verophasmatodea</taxon>
        <taxon>Anareolatae</taxon>
        <taxon>Phasmatidae</taxon>
        <taxon>Eurycanthinae</taxon>
        <taxon>Dryococelus</taxon>
    </lineage>
</organism>
<dbReference type="Proteomes" id="UP001159363">
    <property type="component" value="Chromosome X"/>
</dbReference>
<evidence type="ECO:0000313" key="1">
    <source>
        <dbReference type="EMBL" id="KAJ8885495.1"/>
    </source>
</evidence>